<accession>A0A1R3I4H9</accession>
<dbReference type="OrthoDB" id="2822301at2759"/>
<evidence type="ECO:0000259" key="6">
    <source>
        <dbReference type="PROSITE" id="PS51999"/>
    </source>
</evidence>
<dbReference type="AlphaFoldDB" id="A0A1R3I4H9"/>
<name>A0A1R3I4H9_9ROSI</name>
<evidence type="ECO:0000313" key="8">
    <source>
        <dbReference type="Proteomes" id="UP000187203"/>
    </source>
</evidence>
<feature type="coiled-coil region" evidence="5">
    <location>
        <begin position="113"/>
        <end position="140"/>
    </location>
</feature>
<dbReference type="PANTHER" id="PTHR33248">
    <property type="entry name" value="ZINC ION-BINDING PROTEIN"/>
    <property type="match status" value="1"/>
</dbReference>
<protein>
    <recommendedName>
        <fullName evidence="6">GRF-type domain-containing protein</fullName>
    </recommendedName>
</protein>
<evidence type="ECO:0000256" key="5">
    <source>
        <dbReference type="SAM" id="Coils"/>
    </source>
</evidence>
<dbReference type="Proteomes" id="UP000187203">
    <property type="component" value="Unassembled WGS sequence"/>
</dbReference>
<keyword evidence="2 4" id="KW-0863">Zinc-finger</keyword>
<dbReference type="InterPro" id="IPR010666">
    <property type="entry name" value="Znf_GRF"/>
</dbReference>
<keyword evidence="5" id="KW-0175">Coiled coil</keyword>
<dbReference type="EMBL" id="AWUE01018932">
    <property type="protein sequence ID" value="OMO77464.1"/>
    <property type="molecule type" value="Genomic_DNA"/>
</dbReference>
<keyword evidence="3" id="KW-0862">Zinc</keyword>
<dbReference type="PROSITE" id="PS51999">
    <property type="entry name" value="ZF_GRF"/>
    <property type="match status" value="1"/>
</dbReference>
<evidence type="ECO:0000256" key="2">
    <source>
        <dbReference type="ARBA" id="ARBA00022771"/>
    </source>
</evidence>
<sequence length="184" mass="21084">MSSSTSSSRFELVLQVLIDTGSTCRSGGDCLNLSSYKLITSSFPVEKEYVGVPIYCFCNKKTVRRCSWTDLNPGRRFYRCDSYSDHNYGFHTWHDPVFSEIAKEVIMELKMMERFLHDNVKQLKKEVASLKNNVVEILEADIIEENITLKHGVRLLRLQLNEASGVSVIISVSRRHEQSLYALP</sequence>
<keyword evidence="8" id="KW-1185">Reference proteome</keyword>
<evidence type="ECO:0000256" key="4">
    <source>
        <dbReference type="PROSITE-ProRule" id="PRU01343"/>
    </source>
</evidence>
<gene>
    <name evidence="7" type="ORF">COLO4_25156</name>
</gene>
<reference evidence="8" key="1">
    <citation type="submission" date="2013-09" db="EMBL/GenBank/DDBJ databases">
        <title>Corchorus olitorius genome sequencing.</title>
        <authorList>
            <person name="Alam M."/>
            <person name="Haque M.S."/>
            <person name="Islam M.S."/>
            <person name="Emdad E.M."/>
            <person name="Islam M.M."/>
            <person name="Ahmed B."/>
            <person name="Halim A."/>
            <person name="Hossen Q.M.M."/>
            <person name="Hossain M.Z."/>
            <person name="Ahmed R."/>
            <person name="Khan M.M."/>
            <person name="Islam R."/>
            <person name="Rashid M.M."/>
            <person name="Khan S.A."/>
            <person name="Rahman M.S."/>
            <person name="Alam M."/>
            <person name="Yahiya A.S."/>
            <person name="Khan M.S."/>
            <person name="Azam M.S."/>
            <person name="Haque T."/>
            <person name="Lashkar M.Z.H."/>
            <person name="Akhand A.I."/>
            <person name="Morshed G."/>
            <person name="Roy S."/>
            <person name="Uddin K.S."/>
            <person name="Rabeya T."/>
            <person name="Hossain A.S."/>
            <person name="Chowdhury A."/>
            <person name="Snigdha A.R."/>
            <person name="Mortoza M.S."/>
            <person name="Matin S.A."/>
            <person name="Hoque S.M.E."/>
            <person name="Islam M.K."/>
            <person name="Roy D.K."/>
            <person name="Haider R."/>
            <person name="Moosa M.M."/>
            <person name="Elias S.M."/>
            <person name="Hasan A.M."/>
            <person name="Jahan S."/>
            <person name="Shafiuddin M."/>
            <person name="Mahmood N."/>
            <person name="Shommy N.S."/>
        </authorList>
    </citation>
    <scope>NUCLEOTIDE SEQUENCE [LARGE SCALE GENOMIC DNA]</scope>
    <source>
        <strain evidence="8">cv. O-4</strain>
    </source>
</reference>
<feature type="domain" description="GRF-type" evidence="6">
    <location>
        <begin position="56"/>
        <end position="97"/>
    </location>
</feature>
<comment type="caution">
    <text evidence="7">The sequence shown here is derived from an EMBL/GenBank/DDBJ whole genome shotgun (WGS) entry which is preliminary data.</text>
</comment>
<organism evidence="7 8">
    <name type="scientific">Corchorus olitorius</name>
    <dbReference type="NCBI Taxonomy" id="93759"/>
    <lineage>
        <taxon>Eukaryota</taxon>
        <taxon>Viridiplantae</taxon>
        <taxon>Streptophyta</taxon>
        <taxon>Embryophyta</taxon>
        <taxon>Tracheophyta</taxon>
        <taxon>Spermatophyta</taxon>
        <taxon>Magnoliopsida</taxon>
        <taxon>eudicotyledons</taxon>
        <taxon>Gunneridae</taxon>
        <taxon>Pentapetalae</taxon>
        <taxon>rosids</taxon>
        <taxon>malvids</taxon>
        <taxon>Malvales</taxon>
        <taxon>Malvaceae</taxon>
        <taxon>Grewioideae</taxon>
        <taxon>Apeibeae</taxon>
        <taxon>Corchorus</taxon>
    </lineage>
</organism>
<keyword evidence="1" id="KW-0479">Metal-binding</keyword>
<dbReference type="GO" id="GO:0008270">
    <property type="term" value="F:zinc ion binding"/>
    <property type="evidence" value="ECO:0007669"/>
    <property type="project" value="UniProtKB-KW"/>
</dbReference>
<evidence type="ECO:0000256" key="1">
    <source>
        <dbReference type="ARBA" id="ARBA00022723"/>
    </source>
</evidence>
<proteinExistence type="predicted"/>
<evidence type="ECO:0000313" key="7">
    <source>
        <dbReference type="EMBL" id="OMO77464.1"/>
    </source>
</evidence>
<evidence type="ECO:0000256" key="3">
    <source>
        <dbReference type="ARBA" id="ARBA00022833"/>
    </source>
</evidence>